<protein>
    <recommendedName>
        <fullName evidence="4 13">Error-prone DNA polymerase</fullName>
        <ecNumber evidence="3 13">2.7.7.7</ecNumber>
    </recommendedName>
</protein>
<dbReference type="InterPro" id="IPR029460">
    <property type="entry name" value="DNAPol_HHH"/>
</dbReference>
<dbReference type="Gene3D" id="1.10.150.870">
    <property type="match status" value="1"/>
</dbReference>
<evidence type="ECO:0000256" key="10">
    <source>
        <dbReference type="ARBA" id="ARBA00022932"/>
    </source>
</evidence>
<evidence type="ECO:0000256" key="13">
    <source>
        <dbReference type="HAMAP-Rule" id="MF_01902"/>
    </source>
</evidence>
<proteinExistence type="inferred from homology"/>
<gene>
    <name evidence="13" type="primary">dnaE2</name>
    <name evidence="15" type="ORF">HLB44_12695</name>
</gene>
<keyword evidence="6 13" id="KW-0808">Transferase</keyword>
<evidence type="ECO:0000256" key="7">
    <source>
        <dbReference type="ARBA" id="ARBA00022695"/>
    </source>
</evidence>
<dbReference type="EMBL" id="JABRWJ010000004">
    <property type="protein sequence ID" value="NRF67844.1"/>
    <property type="molecule type" value="Genomic_DNA"/>
</dbReference>
<reference evidence="15 16" key="1">
    <citation type="submission" date="2020-05" db="EMBL/GenBank/DDBJ databases">
        <title>Aquincola sp. isolate from soil.</title>
        <authorList>
            <person name="Han J."/>
            <person name="Kim D.-U."/>
        </authorList>
    </citation>
    <scope>NUCLEOTIDE SEQUENCE [LARGE SCALE GENOMIC DNA]</scope>
    <source>
        <strain evidence="15 16">S2</strain>
    </source>
</reference>
<dbReference type="Pfam" id="PF07733">
    <property type="entry name" value="DNA_pol3_alpha"/>
    <property type="match status" value="1"/>
</dbReference>
<dbReference type="CDD" id="cd04485">
    <property type="entry name" value="DnaE_OBF"/>
    <property type="match status" value="1"/>
</dbReference>
<dbReference type="InterPro" id="IPR004805">
    <property type="entry name" value="DnaE2/DnaE/PolC"/>
</dbReference>
<dbReference type="Pfam" id="PF14579">
    <property type="entry name" value="HHH_6"/>
    <property type="match status" value="1"/>
</dbReference>
<keyword evidence="10 13" id="KW-0239">DNA-directed DNA polymerase</keyword>
<sequence>MLPHLPRYAELHCRSNFSFLSGASHPEELIAAARDRRYSALAITDECSFAGVVRAHVEALQQQEQQQQQQQQSDQPPQPSLKLIIGAEMRLDASPAPSSSPAELRPLELDPLDPLELPPAAPPAAGMRLVLLVQSHRGYVNLSRWISIARCRAAKGTYQAHASDLEGRIPSAPFLAGLPGCLALLVLDGTLDFATQYAQACWLRNWFGGDRAWLAVSQLRRVHDRRLVRLARRLAAATGLGIVATGDVTMHSRSRKPLLDVLTATRLKQTVADCGDALAPNAERYLRSRQRLAALYPAEWMEAAAALAERCNFSLAELRYQYPREIVPDGETPATWLRELTERGLRERFPDGPSTDVRATIEKELELIGRLQYEAYFLTIADIVHWARSQGILCQGRGSAANSLVCYCLRVTEVDPRRATLLFERFVSAERNEPPDIDVDFEHQRREEVIQYIYRKYGRHRAALTAVVISYRPRSALRDVGRALGFDLDRIAAVSKGQHWFDGRHIAPERLRENGIDPDSALCRHWMAITRELIGFPRHLSQHPGGFLIARDEIAQVVPIENATMENRTVIQWDKDDLDSLRLLKVDILALGMLSAIRRAMAFVEHKTGRPHEIATLMNEADDPVVYDMLCRGDSVGVFQVESRAQMSMLPRLKPRCYYDLVIEVAIVRPGPIQGGMVHPFLRRRNGEEPADIPRPELLPALGRTKGVPIFQEQVMQIAMIAAEFTAGEADQLRRAMAAWKRKGGLGPFYERLVERMVHRGYELEFAERIFKQIEGFGEYGFPESHAASFALLVYVSAWLKCHHPDAFLAALLNSQPMGFYAPAQLVRDAREHGVEVRPVDVLRSEWDSVLEIAAPSPGESRPLLQPVRLGLSRLTGFREQDALRLVAARAEGPFAGVEDLARRAALDEHALRLLAQGDALGGLLAAAAAGHRHQAAWAVRGIDTHATALLQSTRTLEEAARLAAPSLGEDVVADYQATRLSLKAHPVALLREQLAAFKVQPAAVLKFYRHGQLARASGLVTHRQRPETAKGVIFVTLEDDTGAVNVIVWPAVAEAQRQALLASRLLTVYGVWQREGEVRHLVAQRLVDHSALLNGLEIRSRDFH</sequence>
<dbReference type="SUPFAM" id="SSF89550">
    <property type="entry name" value="PHP domain-like"/>
    <property type="match status" value="1"/>
</dbReference>
<keyword evidence="11 13" id="KW-0234">DNA repair</keyword>
<accession>A0ABX2EGT3</accession>
<dbReference type="HAMAP" id="MF_01902">
    <property type="entry name" value="DNApol_error_prone"/>
    <property type="match status" value="1"/>
</dbReference>
<dbReference type="InterPro" id="IPR023073">
    <property type="entry name" value="DnaE2"/>
</dbReference>
<comment type="function">
    <text evidence="13">DNA polymerase involved in damage-induced mutagenesis and translesion synthesis (TLS). It is not the major replicative DNA polymerase.</text>
</comment>
<comment type="caution">
    <text evidence="15">The sequence shown here is derived from an EMBL/GenBank/DDBJ whole genome shotgun (WGS) entry which is preliminary data.</text>
</comment>
<dbReference type="SMART" id="SM00481">
    <property type="entry name" value="POLIIIAc"/>
    <property type="match status" value="1"/>
</dbReference>
<evidence type="ECO:0000256" key="2">
    <source>
        <dbReference type="ARBA" id="ARBA00007391"/>
    </source>
</evidence>
<dbReference type="Pfam" id="PF01336">
    <property type="entry name" value="tRNA_anti-codon"/>
    <property type="match status" value="1"/>
</dbReference>
<evidence type="ECO:0000256" key="1">
    <source>
        <dbReference type="ARBA" id="ARBA00004496"/>
    </source>
</evidence>
<keyword evidence="7 13" id="KW-0548">Nucleotidyltransferase</keyword>
<evidence type="ECO:0000256" key="8">
    <source>
        <dbReference type="ARBA" id="ARBA00022705"/>
    </source>
</evidence>
<feature type="domain" description="Polymerase/histidinol phosphatase N-terminal" evidence="14">
    <location>
        <begin position="9"/>
        <end position="93"/>
    </location>
</feature>
<dbReference type="InterPro" id="IPR011708">
    <property type="entry name" value="DNA_pol3_alpha_NTPase_dom"/>
</dbReference>
<keyword evidence="5 13" id="KW-0963">Cytoplasm</keyword>
<name>A0ABX2EGT3_9BURK</name>
<comment type="subcellular location">
    <subcellularLocation>
        <location evidence="1 13">Cytoplasm</location>
    </subcellularLocation>
</comment>
<organism evidence="15 16">
    <name type="scientific">Pseudaquabacterium terrae</name>
    <dbReference type="NCBI Taxonomy" id="2732868"/>
    <lineage>
        <taxon>Bacteria</taxon>
        <taxon>Pseudomonadati</taxon>
        <taxon>Pseudomonadota</taxon>
        <taxon>Betaproteobacteria</taxon>
        <taxon>Burkholderiales</taxon>
        <taxon>Sphaerotilaceae</taxon>
        <taxon>Pseudaquabacterium</taxon>
    </lineage>
</organism>
<dbReference type="Gene3D" id="3.20.20.140">
    <property type="entry name" value="Metal-dependent hydrolases"/>
    <property type="match status" value="1"/>
</dbReference>
<evidence type="ECO:0000256" key="9">
    <source>
        <dbReference type="ARBA" id="ARBA00022763"/>
    </source>
</evidence>
<dbReference type="InterPro" id="IPR016195">
    <property type="entry name" value="Pol/histidinol_Pase-like"/>
</dbReference>
<dbReference type="Pfam" id="PF17657">
    <property type="entry name" value="DNA_pol3_finger"/>
    <property type="match status" value="1"/>
</dbReference>
<evidence type="ECO:0000313" key="15">
    <source>
        <dbReference type="EMBL" id="NRF67844.1"/>
    </source>
</evidence>
<dbReference type="PANTHER" id="PTHR32294:SF4">
    <property type="entry name" value="ERROR-PRONE DNA POLYMERASE"/>
    <property type="match status" value="1"/>
</dbReference>
<evidence type="ECO:0000259" key="14">
    <source>
        <dbReference type="SMART" id="SM00481"/>
    </source>
</evidence>
<keyword evidence="16" id="KW-1185">Reference proteome</keyword>
<dbReference type="Proteomes" id="UP000737171">
    <property type="component" value="Unassembled WGS sequence"/>
</dbReference>
<evidence type="ECO:0000313" key="16">
    <source>
        <dbReference type="Proteomes" id="UP000737171"/>
    </source>
</evidence>
<dbReference type="PANTHER" id="PTHR32294">
    <property type="entry name" value="DNA POLYMERASE III SUBUNIT ALPHA"/>
    <property type="match status" value="1"/>
</dbReference>
<dbReference type="InterPro" id="IPR004365">
    <property type="entry name" value="NA-bd_OB_tRNA"/>
</dbReference>
<dbReference type="Pfam" id="PF02811">
    <property type="entry name" value="PHP"/>
    <property type="match status" value="1"/>
</dbReference>
<dbReference type="RefSeq" id="WP_173122980.1">
    <property type="nucleotide sequence ID" value="NZ_JABRWJ010000004.1"/>
</dbReference>
<evidence type="ECO:0000256" key="5">
    <source>
        <dbReference type="ARBA" id="ARBA00022490"/>
    </source>
</evidence>
<evidence type="ECO:0000256" key="4">
    <source>
        <dbReference type="ARBA" id="ARBA00017273"/>
    </source>
</evidence>
<evidence type="ECO:0000256" key="12">
    <source>
        <dbReference type="ARBA" id="ARBA00049244"/>
    </source>
</evidence>
<dbReference type="InterPro" id="IPR004013">
    <property type="entry name" value="PHP_dom"/>
</dbReference>
<dbReference type="InterPro" id="IPR003141">
    <property type="entry name" value="Pol/His_phosphatase_N"/>
</dbReference>
<keyword evidence="8 13" id="KW-0235">DNA replication</keyword>
<keyword evidence="9 13" id="KW-0227">DNA damage</keyword>
<evidence type="ECO:0000256" key="6">
    <source>
        <dbReference type="ARBA" id="ARBA00022679"/>
    </source>
</evidence>
<dbReference type="EC" id="2.7.7.7" evidence="3 13"/>
<dbReference type="InterPro" id="IPR040982">
    <property type="entry name" value="DNA_pol3_finger"/>
</dbReference>
<evidence type="ECO:0000256" key="11">
    <source>
        <dbReference type="ARBA" id="ARBA00023204"/>
    </source>
</evidence>
<evidence type="ECO:0000256" key="3">
    <source>
        <dbReference type="ARBA" id="ARBA00012417"/>
    </source>
</evidence>
<dbReference type="NCBIfam" id="TIGR00594">
    <property type="entry name" value="polc"/>
    <property type="match status" value="1"/>
</dbReference>
<comment type="catalytic activity">
    <reaction evidence="12 13">
        <text>DNA(n) + a 2'-deoxyribonucleoside 5'-triphosphate = DNA(n+1) + diphosphate</text>
        <dbReference type="Rhea" id="RHEA:22508"/>
        <dbReference type="Rhea" id="RHEA-COMP:17339"/>
        <dbReference type="Rhea" id="RHEA-COMP:17340"/>
        <dbReference type="ChEBI" id="CHEBI:33019"/>
        <dbReference type="ChEBI" id="CHEBI:61560"/>
        <dbReference type="ChEBI" id="CHEBI:173112"/>
        <dbReference type="EC" id="2.7.7.7"/>
    </reaction>
</comment>
<comment type="similarity">
    <text evidence="2 13">Belongs to the DNA polymerase type-C family. DnaE2 subfamily.</text>
</comment>
<dbReference type="CDD" id="cd07434">
    <property type="entry name" value="PHP_PolIIIA_DnaE2"/>
    <property type="match status" value="1"/>
</dbReference>
<dbReference type="NCBIfam" id="NF004225">
    <property type="entry name" value="PRK05672.1"/>
    <property type="match status" value="1"/>
</dbReference>